<reference evidence="1 2" key="1">
    <citation type="submission" date="2023-07" db="EMBL/GenBank/DDBJ databases">
        <title>Novel species of Thermanaerothrix with wide hydrolytic capabilities.</title>
        <authorList>
            <person name="Zayulina K.S."/>
            <person name="Podosokorskaya O.A."/>
            <person name="Elcheninov A.G."/>
        </authorList>
    </citation>
    <scope>NUCLEOTIDE SEQUENCE [LARGE SCALE GENOMIC DNA]</scope>
    <source>
        <strain evidence="1 2">4228-RoL</strain>
    </source>
</reference>
<gene>
    <name evidence="1" type="ORF">QYE77_07155</name>
</gene>
<name>A0ABU3NMI3_9CHLR</name>
<dbReference type="EMBL" id="JAUHMF010000001">
    <property type="protein sequence ID" value="MDT8898044.1"/>
    <property type="molecule type" value="Genomic_DNA"/>
</dbReference>
<dbReference type="Proteomes" id="UP001254165">
    <property type="component" value="Unassembled WGS sequence"/>
</dbReference>
<sequence>MKRLALCLMIISALISIWLIGWPRQNVQAADGGGGYRVFLPAVINGGGDIPATGGQAEAVLTLETFAAQVADGQAGVIRGIYVEGMLAFRVDQQPSGDYLYITRQPDTVTQFGLVQPPVIGLLAHNTLAGAKFFDLRAGMRLWIIEGDGQTHAYRVSQRFEYQALQPDSPTSDFKDLASGEILIAAQVFARHYQGKPHVTLQTCIAREGVSTWGRLFVIAEPAP</sequence>
<accession>A0ABU3NMI3</accession>
<proteinExistence type="predicted"/>
<organism evidence="1 2">
    <name type="scientific">Thermanaerothrix solaris</name>
    <dbReference type="NCBI Taxonomy" id="3058434"/>
    <lineage>
        <taxon>Bacteria</taxon>
        <taxon>Bacillati</taxon>
        <taxon>Chloroflexota</taxon>
        <taxon>Anaerolineae</taxon>
        <taxon>Anaerolineales</taxon>
        <taxon>Anaerolineaceae</taxon>
        <taxon>Thermanaerothrix</taxon>
    </lineage>
</organism>
<dbReference type="RefSeq" id="WP_315624691.1">
    <property type="nucleotide sequence ID" value="NZ_JAUHMF010000001.1"/>
</dbReference>
<protein>
    <recommendedName>
        <fullName evidence="3">Sortase</fullName>
    </recommendedName>
</protein>
<keyword evidence="2" id="KW-1185">Reference proteome</keyword>
<evidence type="ECO:0000313" key="1">
    <source>
        <dbReference type="EMBL" id="MDT8898044.1"/>
    </source>
</evidence>
<dbReference type="InterPro" id="IPR023365">
    <property type="entry name" value="Sortase_dom-sf"/>
</dbReference>
<evidence type="ECO:0008006" key="3">
    <source>
        <dbReference type="Google" id="ProtNLM"/>
    </source>
</evidence>
<dbReference type="Gene3D" id="2.40.260.10">
    <property type="entry name" value="Sortase"/>
    <property type="match status" value="1"/>
</dbReference>
<comment type="caution">
    <text evidence="1">The sequence shown here is derived from an EMBL/GenBank/DDBJ whole genome shotgun (WGS) entry which is preliminary data.</text>
</comment>
<evidence type="ECO:0000313" key="2">
    <source>
        <dbReference type="Proteomes" id="UP001254165"/>
    </source>
</evidence>